<dbReference type="CDD" id="cd00448">
    <property type="entry name" value="YjgF_YER057c_UK114_family"/>
    <property type="match status" value="1"/>
</dbReference>
<dbReference type="InterPro" id="IPR006175">
    <property type="entry name" value="YjgF/YER057c/UK114"/>
</dbReference>
<name>A0A1W1DUF1_9ZZZZ</name>
<reference evidence="2" key="1">
    <citation type="submission" date="2016-10" db="EMBL/GenBank/DDBJ databases">
        <authorList>
            <person name="de Groot N.N."/>
        </authorList>
    </citation>
    <scope>NUCLEOTIDE SEQUENCE</scope>
</reference>
<dbReference type="PANTHER" id="PTHR11803:SF39">
    <property type="entry name" value="2-IMINOBUTANOATE_2-IMINOPROPANOATE DEAMINASE"/>
    <property type="match status" value="1"/>
</dbReference>
<dbReference type="AlphaFoldDB" id="A0A1W1DUF1"/>
<dbReference type="Gene3D" id="3.30.1330.40">
    <property type="entry name" value="RutC-like"/>
    <property type="match status" value="1"/>
</dbReference>
<dbReference type="NCBIfam" id="TIGR00004">
    <property type="entry name" value="Rid family detoxifying hydrolase"/>
    <property type="match status" value="1"/>
</dbReference>
<dbReference type="GO" id="GO:0019239">
    <property type="term" value="F:deaminase activity"/>
    <property type="evidence" value="ECO:0007669"/>
    <property type="project" value="TreeGrafter"/>
</dbReference>
<dbReference type="InterPro" id="IPR035959">
    <property type="entry name" value="RutC-like_sf"/>
</dbReference>
<accession>A0A1W1DUF1</accession>
<dbReference type="Pfam" id="PF01042">
    <property type="entry name" value="Ribonuc_L-PSP"/>
    <property type="match status" value="1"/>
</dbReference>
<evidence type="ECO:0000313" key="2">
    <source>
        <dbReference type="EMBL" id="SFV85230.1"/>
    </source>
</evidence>
<dbReference type="PANTHER" id="PTHR11803">
    <property type="entry name" value="2-IMINOBUTANOATE/2-IMINOPROPANOATE DEAMINASE RIDA"/>
    <property type="match status" value="1"/>
</dbReference>
<organism evidence="2">
    <name type="scientific">hydrothermal vent metagenome</name>
    <dbReference type="NCBI Taxonomy" id="652676"/>
    <lineage>
        <taxon>unclassified sequences</taxon>
        <taxon>metagenomes</taxon>
        <taxon>ecological metagenomes</taxon>
    </lineage>
</organism>
<evidence type="ECO:0000256" key="1">
    <source>
        <dbReference type="ARBA" id="ARBA00010552"/>
    </source>
</evidence>
<sequence length="135" mass="14658">MQKHIISTDKAPQAIGTYSQAVHVTGGSTVYLSGQIPLVPTSMEMIEGGISEQINQVFKNLTAVCKESGGSLNDIVKLNIYLTDLNNFPVVNEIMAQYFDEPYPARAAVGINELPKGAQVEMDGVMVVKEDSYSF</sequence>
<gene>
    <name evidence="2" type="ORF">MNB_SUP05-9-1187</name>
</gene>
<dbReference type="FunFam" id="3.30.1330.40:FF:000001">
    <property type="entry name" value="L-PSP family endoribonuclease"/>
    <property type="match status" value="1"/>
</dbReference>
<dbReference type="GO" id="GO:0005829">
    <property type="term" value="C:cytosol"/>
    <property type="evidence" value="ECO:0007669"/>
    <property type="project" value="TreeGrafter"/>
</dbReference>
<dbReference type="InterPro" id="IPR006056">
    <property type="entry name" value="RidA"/>
</dbReference>
<proteinExistence type="inferred from homology"/>
<dbReference type="EMBL" id="FPHX01000164">
    <property type="protein sequence ID" value="SFV85230.1"/>
    <property type="molecule type" value="Genomic_DNA"/>
</dbReference>
<protein>
    <submittedName>
        <fullName evidence="2">Bona fide RidA/YjgF/TdcF/RutC subgroup</fullName>
    </submittedName>
</protein>
<dbReference type="SUPFAM" id="SSF55298">
    <property type="entry name" value="YjgF-like"/>
    <property type="match status" value="1"/>
</dbReference>
<comment type="similarity">
    <text evidence="1">Belongs to the RutC family.</text>
</comment>